<keyword evidence="5 7" id="KW-0408">Iron</keyword>
<dbReference type="GO" id="GO:0004497">
    <property type="term" value="F:monooxygenase activity"/>
    <property type="evidence" value="ECO:0007669"/>
    <property type="project" value="UniProtKB-KW"/>
</dbReference>
<keyword evidence="6 7" id="KW-0503">Monooxygenase</keyword>
<dbReference type="Proteomes" id="UP001597092">
    <property type="component" value="Unassembled WGS sequence"/>
</dbReference>
<feature type="region of interest" description="Disordered" evidence="8">
    <location>
        <begin position="228"/>
        <end position="247"/>
    </location>
</feature>
<keyword evidence="3 7" id="KW-0479">Metal-binding</keyword>
<evidence type="ECO:0000256" key="8">
    <source>
        <dbReference type="SAM" id="MobiDB-lite"/>
    </source>
</evidence>
<evidence type="ECO:0000256" key="1">
    <source>
        <dbReference type="ARBA" id="ARBA00010617"/>
    </source>
</evidence>
<dbReference type="PRINTS" id="PR00463">
    <property type="entry name" value="EP450I"/>
</dbReference>
<name>A0ABD6DX98_9EURY</name>
<dbReference type="PRINTS" id="PR00385">
    <property type="entry name" value="P450"/>
</dbReference>
<dbReference type="InterPro" id="IPR017972">
    <property type="entry name" value="Cyt_P450_CS"/>
</dbReference>
<sequence>MEDARPPAPDGLPLLGNAVGFGRDPLTFTTDAVDSVGDVFRIDLPVGDRYVLAHPRHAERVLVSERDAFEKTDDFALAFGNSVVAVDGEDWREQRAFLDPFFFAPRIRTFVPTMREQVVDRAESWADGERISTLSEMKALTFEILATTLLGFDPDSDRADLRRAADDLNGYFDPVTWALPDWVPTPSGRRFDDAKATLRDRLRSLLEEAAGPDDDSLVAALAAAARGDDRRDGKGGSRNGDADGEDYPRDVDAAIDQLIGLVFAGHETTALALTFTLYCLAEHPETYDRVEAEVDDVLGGEPIRWEHLDELTTLQRVVDESLRLYPPVHALPREATRAVEFDGDVVPSGAELLVSVYAMHRDERFWEHPEAFDPTRWTERDRSADAYLPFGAGPRRCIGATFATVEARVALAELLRRYRFEYAGEGELSLSPEMTNQPAGDVPMTVRRR</sequence>
<dbReference type="SUPFAM" id="SSF48264">
    <property type="entry name" value="Cytochrome P450"/>
    <property type="match status" value="1"/>
</dbReference>
<dbReference type="InterPro" id="IPR036396">
    <property type="entry name" value="Cyt_P450_sf"/>
</dbReference>
<evidence type="ECO:0000313" key="9">
    <source>
        <dbReference type="EMBL" id="MFD1686485.1"/>
    </source>
</evidence>
<dbReference type="RefSeq" id="WP_256305504.1">
    <property type="nucleotide sequence ID" value="NZ_JANHAW010000001.1"/>
</dbReference>
<evidence type="ECO:0000256" key="6">
    <source>
        <dbReference type="ARBA" id="ARBA00023033"/>
    </source>
</evidence>
<keyword evidence="4 7" id="KW-0560">Oxidoreductase</keyword>
<comment type="similarity">
    <text evidence="1 7">Belongs to the cytochrome P450 family.</text>
</comment>
<evidence type="ECO:0000256" key="5">
    <source>
        <dbReference type="ARBA" id="ARBA00023004"/>
    </source>
</evidence>
<dbReference type="InterPro" id="IPR002401">
    <property type="entry name" value="Cyt_P450_E_grp-I"/>
</dbReference>
<comment type="caution">
    <text evidence="9">The sequence shown here is derived from an EMBL/GenBank/DDBJ whole genome shotgun (WGS) entry which is preliminary data.</text>
</comment>
<evidence type="ECO:0000256" key="3">
    <source>
        <dbReference type="ARBA" id="ARBA00022723"/>
    </source>
</evidence>
<dbReference type="PANTHER" id="PTHR24291:SF50">
    <property type="entry name" value="BIFUNCTIONAL ALBAFLAVENONE MONOOXYGENASE_TERPENE SYNTHASE"/>
    <property type="match status" value="1"/>
</dbReference>
<dbReference type="Gene3D" id="1.10.630.10">
    <property type="entry name" value="Cytochrome P450"/>
    <property type="match status" value="1"/>
</dbReference>
<dbReference type="PROSITE" id="PS00086">
    <property type="entry name" value="CYTOCHROME_P450"/>
    <property type="match status" value="1"/>
</dbReference>
<dbReference type="InterPro" id="IPR001128">
    <property type="entry name" value="Cyt_P450"/>
</dbReference>
<organism evidence="9 10">
    <name type="scientific">Halobellus litoreus</name>
    <dbReference type="NCBI Taxonomy" id="755310"/>
    <lineage>
        <taxon>Archaea</taxon>
        <taxon>Methanobacteriati</taxon>
        <taxon>Methanobacteriota</taxon>
        <taxon>Stenosarchaea group</taxon>
        <taxon>Halobacteria</taxon>
        <taxon>Halobacteriales</taxon>
        <taxon>Haloferacaceae</taxon>
        <taxon>Halobellus</taxon>
    </lineage>
</organism>
<dbReference type="EMBL" id="JBHUDP010000004">
    <property type="protein sequence ID" value="MFD1686485.1"/>
    <property type="molecule type" value="Genomic_DNA"/>
</dbReference>
<dbReference type="InterPro" id="IPR050196">
    <property type="entry name" value="Cytochrome_P450_Monoox"/>
</dbReference>
<evidence type="ECO:0000256" key="4">
    <source>
        <dbReference type="ARBA" id="ARBA00023002"/>
    </source>
</evidence>
<dbReference type="PANTHER" id="PTHR24291">
    <property type="entry name" value="CYTOCHROME P450 FAMILY 4"/>
    <property type="match status" value="1"/>
</dbReference>
<evidence type="ECO:0000256" key="7">
    <source>
        <dbReference type="RuleBase" id="RU000461"/>
    </source>
</evidence>
<keyword evidence="2 7" id="KW-0349">Heme</keyword>
<keyword evidence="10" id="KW-1185">Reference proteome</keyword>
<reference evidence="9 10" key="1">
    <citation type="journal article" date="2019" name="Int. J. Syst. Evol. Microbiol.">
        <title>The Global Catalogue of Microorganisms (GCM) 10K type strain sequencing project: providing services to taxonomists for standard genome sequencing and annotation.</title>
        <authorList>
            <consortium name="The Broad Institute Genomics Platform"/>
            <consortium name="The Broad Institute Genome Sequencing Center for Infectious Disease"/>
            <person name="Wu L."/>
            <person name="Ma J."/>
        </authorList>
    </citation>
    <scope>NUCLEOTIDE SEQUENCE [LARGE SCALE GENOMIC DNA]</scope>
    <source>
        <strain evidence="9 10">CGMCC 1.10387</strain>
    </source>
</reference>
<evidence type="ECO:0000256" key="2">
    <source>
        <dbReference type="ARBA" id="ARBA00022617"/>
    </source>
</evidence>
<protein>
    <submittedName>
        <fullName evidence="9">Cytochrome P450</fullName>
    </submittedName>
</protein>
<gene>
    <name evidence="9" type="ORF">ACFSAS_12770</name>
</gene>
<dbReference type="Pfam" id="PF00067">
    <property type="entry name" value="p450"/>
    <property type="match status" value="1"/>
</dbReference>
<dbReference type="GO" id="GO:0046872">
    <property type="term" value="F:metal ion binding"/>
    <property type="evidence" value="ECO:0007669"/>
    <property type="project" value="UniProtKB-KW"/>
</dbReference>
<proteinExistence type="inferred from homology"/>
<evidence type="ECO:0000313" key="10">
    <source>
        <dbReference type="Proteomes" id="UP001597092"/>
    </source>
</evidence>
<dbReference type="AlphaFoldDB" id="A0ABD6DX98"/>
<accession>A0ABD6DX98</accession>